<proteinExistence type="predicted"/>
<dbReference type="AlphaFoldDB" id="A0A150PN49"/>
<reference evidence="1 2" key="1">
    <citation type="submission" date="2014-02" db="EMBL/GenBank/DDBJ databases">
        <title>The small core and large imbalanced accessory genome model reveals a collaborative survival strategy of Sorangium cellulosum strains in nature.</title>
        <authorList>
            <person name="Han K."/>
            <person name="Peng R."/>
            <person name="Blom J."/>
            <person name="Li Y.-Z."/>
        </authorList>
    </citation>
    <scope>NUCLEOTIDE SEQUENCE [LARGE SCALE GENOMIC DNA]</scope>
    <source>
        <strain evidence="1 2">So0157-18</strain>
    </source>
</reference>
<protein>
    <submittedName>
        <fullName evidence="1">Uncharacterized protein</fullName>
    </submittedName>
</protein>
<name>A0A150PN49_SORCE</name>
<accession>A0A150PN49</accession>
<evidence type="ECO:0000313" key="2">
    <source>
        <dbReference type="Proteomes" id="UP000075604"/>
    </source>
</evidence>
<comment type="caution">
    <text evidence="1">The sequence shown here is derived from an EMBL/GenBank/DDBJ whole genome shotgun (WGS) entry which is preliminary data.</text>
</comment>
<organism evidence="1 2">
    <name type="scientific">Sorangium cellulosum</name>
    <name type="common">Polyangium cellulosum</name>
    <dbReference type="NCBI Taxonomy" id="56"/>
    <lineage>
        <taxon>Bacteria</taxon>
        <taxon>Pseudomonadati</taxon>
        <taxon>Myxococcota</taxon>
        <taxon>Polyangia</taxon>
        <taxon>Polyangiales</taxon>
        <taxon>Polyangiaceae</taxon>
        <taxon>Sorangium</taxon>
    </lineage>
</organism>
<dbReference type="EMBL" id="JELX01001927">
    <property type="protein sequence ID" value="KYF57109.1"/>
    <property type="molecule type" value="Genomic_DNA"/>
</dbReference>
<gene>
    <name evidence="1" type="ORF">BE04_41660</name>
</gene>
<dbReference type="Proteomes" id="UP000075604">
    <property type="component" value="Unassembled WGS sequence"/>
</dbReference>
<sequence>MTSKLPNLWPEDLGAAPADELPVVILREQATMLGERTKNLVEAEVRTEPTTELARRSINIRLDRDIPPWERPGTNITFEPEMVHHFVLKAPAISDYRYGLFGVYQPASIYPVAILFEQQTYLAGSKEEFIEHLREIFSAEITRKIVSALIAQRAV</sequence>
<evidence type="ECO:0000313" key="1">
    <source>
        <dbReference type="EMBL" id="KYF57109.1"/>
    </source>
</evidence>